<dbReference type="EMBL" id="JBBWWT010000003">
    <property type="protein sequence ID" value="MEL1264559.1"/>
    <property type="molecule type" value="Genomic_DNA"/>
</dbReference>
<dbReference type="Gene3D" id="2.60.120.380">
    <property type="match status" value="3"/>
</dbReference>
<accession>A0ABU9J0Y4</accession>
<dbReference type="Proteomes" id="UP001459204">
    <property type="component" value="Unassembled WGS sequence"/>
</dbReference>
<gene>
    <name evidence="1" type="ORF">AAD027_09285</name>
</gene>
<evidence type="ECO:0000313" key="2">
    <source>
        <dbReference type="Proteomes" id="UP001459204"/>
    </source>
</evidence>
<reference evidence="1 2" key="1">
    <citation type="submission" date="2024-04" db="EMBL/GenBank/DDBJ databases">
        <title>Draft genome sequence of Pseudoxanthomonas putridarboris WD12.</title>
        <authorList>
            <person name="Oh J."/>
        </authorList>
    </citation>
    <scope>NUCLEOTIDE SEQUENCE [LARGE SCALE GENOMIC DNA]</scope>
    <source>
        <strain evidence="1 2">WD12</strain>
    </source>
</reference>
<proteinExistence type="predicted"/>
<sequence>MPWHKPMAFSHIDQGCSMIVRTTARHAASVCACVVLMLSAAGCQRQPTGTGAGTDKEIKLNVGDQVKGEITSGSRVNFSDGSRSALYAFELTENQAVAIEATGAFCGRLTLFSQASGEKRGTIDLVRSRVECDGDDSRRSNVVTLLSPARARYTLAVSGQNPSDYGPFTLSLKPVTIHQGDVLEPGADIHDMMAGERKTYQLRIKQSGRCQLDMRSSEFDAVLALEGNGISQKNDDGGEGTNARIATFLEPGTYRLKADSVEESRGDRAAGLYRIQVACNEVAIPTGTRLQDGGDLQLDAAPITGLLRNESAQYRFTLPTRALVTVDMKSGDFDAKLELTGPGIGLWDDDGGDSSDARIVTVLEPGTYTVTATKYKSDESGGLFTLGIATAPPPSPDRQRLYSGESRQASLVPGGKDRYGLSVAAAGRYVIDMTSRNLDSYLYLLRDGAVVEEDDDGGDSSNARLGVDLEPGDYEIVATGLGGGHGPYRIAVRAE</sequence>
<comment type="caution">
    <text evidence="1">The sequence shown here is derived from an EMBL/GenBank/DDBJ whole genome shotgun (WGS) entry which is preliminary data.</text>
</comment>
<protein>
    <submittedName>
        <fullName evidence="1">PPC domain-containing protein</fullName>
    </submittedName>
</protein>
<dbReference type="RefSeq" id="WP_341725736.1">
    <property type="nucleotide sequence ID" value="NZ_JBBWWT010000003.1"/>
</dbReference>
<keyword evidence="2" id="KW-1185">Reference proteome</keyword>
<organism evidence="1 2">
    <name type="scientific">Pseudoxanthomonas putridarboris</name>
    <dbReference type="NCBI Taxonomy" id="752605"/>
    <lineage>
        <taxon>Bacteria</taxon>
        <taxon>Pseudomonadati</taxon>
        <taxon>Pseudomonadota</taxon>
        <taxon>Gammaproteobacteria</taxon>
        <taxon>Lysobacterales</taxon>
        <taxon>Lysobacteraceae</taxon>
        <taxon>Pseudoxanthomonas</taxon>
    </lineage>
</organism>
<evidence type="ECO:0000313" key="1">
    <source>
        <dbReference type="EMBL" id="MEL1264559.1"/>
    </source>
</evidence>
<name>A0ABU9J0Y4_9GAMM</name>